<evidence type="ECO:0000256" key="1">
    <source>
        <dbReference type="SAM" id="MobiDB-lite"/>
    </source>
</evidence>
<accession>A0ABT7BBZ7</accession>
<dbReference type="SUPFAM" id="SSF55166">
    <property type="entry name" value="Hedgehog/DD-peptidase"/>
    <property type="match status" value="1"/>
</dbReference>
<dbReference type="RefSeq" id="WP_283768409.1">
    <property type="nucleotide sequence ID" value="NZ_JAQOSO010000096.1"/>
</dbReference>
<evidence type="ECO:0000313" key="2">
    <source>
        <dbReference type="EMBL" id="MDJ1176119.1"/>
    </source>
</evidence>
<feature type="region of interest" description="Disordered" evidence="1">
    <location>
        <begin position="1"/>
        <end position="36"/>
    </location>
</feature>
<sequence>MTSLDASVQTHPQTPTPTQANRQKSEPPKSEAKKTKSKAELEQLKLWLDFAKIVLGTVLVGIFSTIINAQIQYKQLELERINIDQEYLSQFTENALSDRLIERIRLANFFATVSFSEVSRTRWALYYNQLNQEQKQQQQRLHEINSQLPHEKERAENTGDTAVYDALVEEKQQLENNLGIISPTPSTGVEKWSDEHLNSRIIDESVFTWRQAIIDNDGYNGEKIIPTSPEHIENIKDMAARLQTVQDQLGEDVEILRWYTRRPYNHGLNPNPITHYTGSGVDIKVAGYTSEELYDVLDESWEGGMGLYPVRDGRVHLDNRPGQIRFRN</sequence>
<name>A0ABT7BBZ7_9CYAN</name>
<protein>
    <recommendedName>
        <fullName evidence="4">Peptidase M15A C-terminal domain-containing protein</fullName>
    </recommendedName>
</protein>
<feature type="compositionally biased region" description="Low complexity" evidence="1">
    <location>
        <begin position="9"/>
        <end position="19"/>
    </location>
</feature>
<keyword evidence="3" id="KW-1185">Reference proteome</keyword>
<dbReference type="EMBL" id="JAQOSO010000096">
    <property type="protein sequence ID" value="MDJ1176119.1"/>
    <property type="molecule type" value="Genomic_DNA"/>
</dbReference>
<dbReference type="Proteomes" id="UP001235849">
    <property type="component" value="Unassembled WGS sequence"/>
</dbReference>
<feature type="compositionally biased region" description="Basic and acidic residues" evidence="1">
    <location>
        <begin position="23"/>
        <end position="36"/>
    </location>
</feature>
<gene>
    <name evidence="2" type="ORF">PMG25_18710</name>
</gene>
<evidence type="ECO:0000313" key="3">
    <source>
        <dbReference type="Proteomes" id="UP001235849"/>
    </source>
</evidence>
<comment type="caution">
    <text evidence="2">The sequence shown here is derived from an EMBL/GenBank/DDBJ whole genome shotgun (WGS) entry which is preliminary data.</text>
</comment>
<dbReference type="InterPro" id="IPR009045">
    <property type="entry name" value="Zn_M74/Hedgehog-like"/>
</dbReference>
<reference evidence="2 3" key="1">
    <citation type="submission" date="2023-01" db="EMBL/GenBank/DDBJ databases">
        <title>Novel diversity within Roseofilum (Cyanobacteria; Desertifilaceae) from marine benthic mats with descriptions of four novel species.</title>
        <authorList>
            <person name="Wang Y."/>
            <person name="Berthold D.E."/>
            <person name="Hu J."/>
            <person name="Lefler F.W."/>
            <person name="Laughinghouse H.D. IV."/>
        </authorList>
    </citation>
    <scope>NUCLEOTIDE SEQUENCE [LARGE SCALE GENOMIC DNA]</scope>
    <source>
        <strain evidence="2 3">BLCC-M114</strain>
    </source>
</reference>
<dbReference type="Gene3D" id="3.30.1380.10">
    <property type="match status" value="1"/>
</dbReference>
<proteinExistence type="predicted"/>
<organism evidence="2 3">
    <name type="scientific">Roseofilum capinflatum BLCC-M114</name>
    <dbReference type="NCBI Taxonomy" id="3022440"/>
    <lineage>
        <taxon>Bacteria</taxon>
        <taxon>Bacillati</taxon>
        <taxon>Cyanobacteriota</taxon>
        <taxon>Cyanophyceae</taxon>
        <taxon>Desertifilales</taxon>
        <taxon>Desertifilaceae</taxon>
        <taxon>Roseofilum</taxon>
        <taxon>Roseofilum capinflatum</taxon>
    </lineage>
</organism>
<evidence type="ECO:0008006" key="4">
    <source>
        <dbReference type="Google" id="ProtNLM"/>
    </source>
</evidence>